<dbReference type="RefSeq" id="WP_104479396.1">
    <property type="nucleotide sequence ID" value="NZ_CP154825.1"/>
</dbReference>
<dbReference type="Proteomes" id="UP000239203">
    <property type="component" value="Unassembled WGS sequence"/>
</dbReference>
<name>A0A2S6GSB5_9PSEU</name>
<dbReference type="InterPro" id="IPR045522">
    <property type="entry name" value="DUF6474"/>
</dbReference>
<proteinExistence type="predicted"/>
<evidence type="ECO:0000313" key="2">
    <source>
        <dbReference type="Proteomes" id="UP000239203"/>
    </source>
</evidence>
<organism evidence="1 2">
    <name type="scientific">Actinokineospora auranticolor</name>
    <dbReference type="NCBI Taxonomy" id="155976"/>
    <lineage>
        <taxon>Bacteria</taxon>
        <taxon>Bacillati</taxon>
        <taxon>Actinomycetota</taxon>
        <taxon>Actinomycetes</taxon>
        <taxon>Pseudonocardiales</taxon>
        <taxon>Pseudonocardiaceae</taxon>
        <taxon>Actinokineospora</taxon>
    </lineage>
</organism>
<keyword evidence="2" id="KW-1185">Reference proteome</keyword>
<dbReference type="EMBL" id="PTIX01000006">
    <property type="protein sequence ID" value="PPK68145.1"/>
    <property type="molecule type" value="Genomic_DNA"/>
</dbReference>
<dbReference type="Pfam" id="PF20079">
    <property type="entry name" value="DUF6474"/>
    <property type="match status" value="1"/>
</dbReference>
<dbReference type="AlphaFoldDB" id="A0A2S6GSB5"/>
<sequence>MARKKAAESPRFTPSKAKNAVAVAKVLAPAVLPVVTPYLVKTAAVVRDRWDRHRARRLGVAVDDLGDYSGRGGALHARIAGAATGLTELRGRAEATPDDRAFADGAESTLRKLAAAVRAAERMPTPRRRAAHRAVSAELDRVEERLLAALGVDGG</sequence>
<protein>
    <submittedName>
        <fullName evidence="1">Uncharacterized protein</fullName>
    </submittedName>
</protein>
<evidence type="ECO:0000313" key="1">
    <source>
        <dbReference type="EMBL" id="PPK68145.1"/>
    </source>
</evidence>
<reference evidence="1 2" key="1">
    <citation type="submission" date="2018-02" db="EMBL/GenBank/DDBJ databases">
        <title>Genomic Encyclopedia of Archaeal and Bacterial Type Strains, Phase II (KMG-II): from individual species to whole genera.</title>
        <authorList>
            <person name="Goeker M."/>
        </authorList>
    </citation>
    <scope>NUCLEOTIDE SEQUENCE [LARGE SCALE GENOMIC DNA]</scope>
    <source>
        <strain evidence="1 2">YU 961-1</strain>
    </source>
</reference>
<dbReference type="OrthoDB" id="4374070at2"/>
<accession>A0A2S6GSB5</accession>
<gene>
    <name evidence="1" type="ORF">CLV40_106382</name>
</gene>
<comment type="caution">
    <text evidence="1">The sequence shown here is derived from an EMBL/GenBank/DDBJ whole genome shotgun (WGS) entry which is preliminary data.</text>
</comment>